<accession>A0ABP1G448</accession>
<evidence type="ECO:0000256" key="4">
    <source>
        <dbReference type="ARBA" id="ARBA00023034"/>
    </source>
</evidence>
<proteinExistence type="inferred from homology"/>
<sequence length="279" mass="30421">MAASRKTASRDLDHRRHPRHTGRSSRYLNARDIPVASQICLNTVQGRWWVADSRGAVCQRSSLDTASGCCRSGDKNSCATCNPEDQCCENYEHCVACCQDPKNAPADLTTAYRGPDRPETGTWADVFAYCQDRCRTSSKSTVHENAYLSPSHHCYSKSGKPMTPAPPTPEVPTFISVVQGSAGQSCTALCQGVGRRCAQEHLAALNNCNILRQHFPCEAGCEPEPSATDAPAYVEASAPKQQRPTMCLTQDEKALSFSCDAAQANQQRLCACEENTIRL</sequence>
<comment type="similarity">
    <text evidence="7">Belongs to the SPRING family.</text>
</comment>
<comment type="subcellular location">
    <subcellularLocation>
        <location evidence="1">Golgi apparatus membrane</location>
        <topology evidence="1">Single-pass membrane protein</topology>
    </subcellularLocation>
</comment>
<comment type="caution">
    <text evidence="10">The sequence shown here is derived from an EMBL/GenBank/DDBJ whole genome shotgun (WGS) entry which is preliminary data.</text>
</comment>
<feature type="region of interest" description="Disordered" evidence="9">
    <location>
        <begin position="1"/>
        <end position="26"/>
    </location>
</feature>
<evidence type="ECO:0000256" key="2">
    <source>
        <dbReference type="ARBA" id="ARBA00022692"/>
    </source>
</evidence>
<keyword evidence="4" id="KW-0333">Golgi apparatus</keyword>
<organism evidence="10 11">
    <name type="scientific">Coccomyxa viridis</name>
    <dbReference type="NCBI Taxonomy" id="1274662"/>
    <lineage>
        <taxon>Eukaryota</taxon>
        <taxon>Viridiplantae</taxon>
        <taxon>Chlorophyta</taxon>
        <taxon>core chlorophytes</taxon>
        <taxon>Trebouxiophyceae</taxon>
        <taxon>Trebouxiophyceae incertae sedis</taxon>
        <taxon>Coccomyxaceae</taxon>
        <taxon>Coccomyxa</taxon>
    </lineage>
</organism>
<dbReference type="PANTHER" id="PTHR13481">
    <property type="entry name" value="SREBP REGULATING GENE PROTEIN"/>
    <property type="match status" value="1"/>
</dbReference>
<evidence type="ECO:0000313" key="11">
    <source>
        <dbReference type="Proteomes" id="UP001497392"/>
    </source>
</evidence>
<name>A0ABP1G448_9CHLO</name>
<keyword evidence="5" id="KW-0472">Membrane</keyword>
<evidence type="ECO:0000256" key="6">
    <source>
        <dbReference type="ARBA" id="ARBA00023180"/>
    </source>
</evidence>
<dbReference type="EMBL" id="CAXHTA020000016">
    <property type="protein sequence ID" value="CAL5226902.1"/>
    <property type="molecule type" value="Genomic_DNA"/>
</dbReference>
<dbReference type="PANTHER" id="PTHR13481:SF0">
    <property type="entry name" value="SREBP REGULATING GENE PROTEIN"/>
    <property type="match status" value="1"/>
</dbReference>
<evidence type="ECO:0000256" key="8">
    <source>
        <dbReference type="ARBA" id="ARBA00023485"/>
    </source>
</evidence>
<keyword evidence="11" id="KW-1185">Reference proteome</keyword>
<dbReference type="Pfam" id="PF10218">
    <property type="entry name" value="SPRING1"/>
    <property type="match status" value="1"/>
</dbReference>
<evidence type="ECO:0000313" key="10">
    <source>
        <dbReference type="EMBL" id="CAL5226902.1"/>
    </source>
</evidence>
<keyword evidence="2" id="KW-0812">Transmembrane</keyword>
<evidence type="ECO:0000256" key="1">
    <source>
        <dbReference type="ARBA" id="ARBA00004194"/>
    </source>
</evidence>
<gene>
    <name evidence="10" type="primary">g9775</name>
    <name evidence="10" type="ORF">VP750_LOCUS8808</name>
</gene>
<keyword evidence="3" id="KW-1133">Transmembrane helix</keyword>
<reference evidence="10 11" key="1">
    <citation type="submission" date="2024-06" db="EMBL/GenBank/DDBJ databases">
        <authorList>
            <person name="Kraege A."/>
            <person name="Thomma B."/>
        </authorList>
    </citation>
    <scope>NUCLEOTIDE SEQUENCE [LARGE SCALE GENOMIC DNA]</scope>
</reference>
<evidence type="ECO:0000256" key="9">
    <source>
        <dbReference type="SAM" id="MobiDB-lite"/>
    </source>
</evidence>
<evidence type="ECO:0000256" key="3">
    <source>
        <dbReference type="ARBA" id="ARBA00022989"/>
    </source>
</evidence>
<evidence type="ECO:0000256" key="5">
    <source>
        <dbReference type="ARBA" id="ARBA00023136"/>
    </source>
</evidence>
<protein>
    <recommendedName>
        <fullName evidence="8">SREBP regulating gene protein</fullName>
    </recommendedName>
</protein>
<keyword evidence="6" id="KW-0325">Glycoprotein</keyword>
<dbReference type="InterPro" id="IPR019352">
    <property type="entry name" value="SPRING1"/>
</dbReference>
<evidence type="ECO:0000256" key="7">
    <source>
        <dbReference type="ARBA" id="ARBA00023461"/>
    </source>
</evidence>
<dbReference type="Proteomes" id="UP001497392">
    <property type="component" value="Unassembled WGS sequence"/>
</dbReference>